<gene>
    <name evidence="7" type="primary">mltG</name>
    <name evidence="8" type="ORF">A3B10_04305</name>
</gene>
<feature type="transmembrane region" description="Helical" evidence="7">
    <location>
        <begin position="16"/>
        <end position="36"/>
    </location>
</feature>
<dbReference type="AlphaFoldDB" id="A0A1F5PXR1"/>
<comment type="subcellular location">
    <subcellularLocation>
        <location evidence="7">Cell membrane</location>
        <topology evidence="7">Single-pass membrane protein</topology>
    </subcellularLocation>
</comment>
<dbReference type="Gene3D" id="3.30.1490.480">
    <property type="entry name" value="Endolytic murein transglycosylase"/>
    <property type="match status" value="1"/>
</dbReference>
<dbReference type="Proteomes" id="UP000177281">
    <property type="component" value="Unassembled WGS sequence"/>
</dbReference>
<comment type="caution">
    <text evidence="8">The sequence shown here is derived from an EMBL/GenBank/DDBJ whole genome shotgun (WGS) entry which is preliminary data.</text>
</comment>
<evidence type="ECO:0000256" key="3">
    <source>
        <dbReference type="ARBA" id="ARBA00022989"/>
    </source>
</evidence>
<dbReference type="NCBIfam" id="TIGR00247">
    <property type="entry name" value="endolytic transglycosylase MltG"/>
    <property type="match status" value="1"/>
</dbReference>
<dbReference type="EC" id="4.2.2.29" evidence="7"/>
<feature type="site" description="Important for catalytic activity" evidence="7">
    <location>
        <position position="233"/>
    </location>
</feature>
<evidence type="ECO:0000256" key="1">
    <source>
        <dbReference type="ARBA" id="ARBA00022475"/>
    </source>
</evidence>
<protein>
    <recommendedName>
        <fullName evidence="7">Endolytic murein transglycosylase</fullName>
        <ecNumber evidence="7">4.2.2.29</ecNumber>
    </recommendedName>
    <alternativeName>
        <fullName evidence="7">Peptidoglycan lytic transglycosylase</fullName>
    </alternativeName>
    <alternativeName>
        <fullName evidence="7">Peptidoglycan polymerization terminase</fullName>
    </alternativeName>
</protein>
<evidence type="ECO:0000256" key="4">
    <source>
        <dbReference type="ARBA" id="ARBA00023136"/>
    </source>
</evidence>
<sequence length="361" mass="39941">MNEYEIETTTKAPKKILQLIFTLVAVALLVMTVYYLTKVNQAASSESRAVSFVIEKGTNSKQVGAKLETSGVIRNNWVFLVYIKLHNADDKIQAGEYALDANMSITEIVDILTHGRVVSSARTITTIEGWTNAQISSYLAARQIVTKPVEFADILQRSQFDFKFIEDAKSFNYQGFLFPDTYQIGKNDGAGSLAQKMLSNFENKFTDQMLSDTKAAGRSLKDIIILASIIEKEVGRNKETITQAEKEIMQQERELAASVFYNRLAVGHALEADATINYIFGHTGGIPTLDQVKTQSPYNTYLNPGLPPGPIANPGLGSIMAAIYPAQSGYFYFINKSDGEAVFAQTLAEHNVNKAKYLNLK</sequence>
<dbReference type="PANTHER" id="PTHR30518">
    <property type="entry name" value="ENDOLYTIC MUREIN TRANSGLYCOSYLASE"/>
    <property type="match status" value="1"/>
</dbReference>
<keyword evidence="4 7" id="KW-0472">Membrane</keyword>
<organism evidence="8 9">
    <name type="scientific">Candidatus Doudnabacteria bacterium RIFCSPLOWO2_01_FULL_44_21</name>
    <dbReference type="NCBI Taxonomy" id="1817841"/>
    <lineage>
        <taxon>Bacteria</taxon>
        <taxon>Candidatus Doudnaibacteriota</taxon>
    </lineage>
</organism>
<dbReference type="EMBL" id="MFFB01000010">
    <property type="protein sequence ID" value="OGE94706.1"/>
    <property type="molecule type" value="Genomic_DNA"/>
</dbReference>
<comment type="function">
    <text evidence="7">Functions as a peptidoglycan terminase that cleaves nascent peptidoglycan strands endolytically to terminate their elongation.</text>
</comment>
<dbReference type="STRING" id="1817841.A3B10_04305"/>
<keyword evidence="1 7" id="KW-1003">Cell membrane</keyword>
<reference evidence="8 9" key="1">
    <citation type="journal article" date="2016" name="Nat. Commun.">
        <title>Thousands of microbial genomes shed light on interconnected biogeochemical processes in an aquifer system.</title>
        <authorList>
            <person name="Anantharaman K."/>
            <person name="Brown C.T."/>
            <person name="Hug L.A."/>
            <person name="Sharon I."/>
            <person name="Castelle C.J."/>
            <person name="Probst A.J."/>
            <person name="Thomas B.C."/>
            <person name="Singh A."/>
            <person name="Wilkins M.J."/>
            <person name="Karaoz U."/>
            <person name="Brodie E.L."/>
            <person name="Williams K.H."/>
            <person name="Hubbard S.S."/>
            <person name="Banfield J.F."/>
        </authorList>
    </citation>
    <scope>NUCLEOTIDE SEQUENCE [LARGE SCALE GENOMIC DNA]</scope>
</reference>
<dbReference type="HAMAP" id="MF_02065">
    <property type="entry name" value="MltG"/>
    <property type="match status" value="1"/>
</dbReference>
<dbReference type="PANTHER" id="PTHR30518:SF2">
    <property type="entry name" value="ENDOLYTIC MUREIN TRANSGLYCOSYLASE"/>
    <property type="match status" value="1"/>
</dbReference>
<dbReference type="CDD" id="cd08010">
    <property type="entry name" value="MltG_like"/>
    <property type="match status" value="1"/>
</dbReference>
<keyword evidence="3 7" id="KW-1133">Transmembrane helix</keyword>
<keyword evidence="6 7" id="KW-0961">Cell wall biogenesis/degradation</keyword>
<evidence type="ECO:0000256" key="6">
    <source>
        <dbReference type="ARBA" id="ARBA00023316"/>
    </source>
</evidence>
<keyword evidence="5 7" id="KW-0456">Lyase</keyword>
<dbReference type="InterPro" id="IPR003770">
    <property type="entry name" value="MLTG-like"/>
</dbReference>
<evidence type="ECO:0000313" key="9">
    <source>
        <dbReference type="Proteomes" id="UP000177281"/>
    </source>
</evidence>
<proteinExistence type="inferred from homology"/>
<comment type="similarity">
    <text evidence="7">Belongs to the transglycosylase MltG family.</text>
</comment>
<dbReference type="GO" id="GO:0071555">
    <property type="term" value="P:cell wall organization"/>
    <property type="evidence" value="ECO:0007669"/>
    <property type="project" value="UniProtKB-KW"/>
</dbReference>
<accession>A0A1F5PXR1</accession>
<name>A0A1F5PXR1_9BACT</name>
<evidence type="ECO:0000256" key="5">
    <source>
        <dbReference type="ARBA" id="ARBA00023239"/>
    </source>
</evidence>
<dbReference type="Gene3D" id="3.30.160.60">
    <property type="entry name" value="Classic Zinc Finger"/>
    <property type="match status" value="1"/>
</dbReference>
<dbReference type="GO" id="GO:0005886">
    <property type="term" value="C:plasma membrane"/>
    <property type="evidence" value="ECO:0007669"/>
    <property type="project" value="UniProtKB-SubCell"/>
</dbReference>
<keyword evidence="2 7" id="KW-0812">Transmembrane</keyword>
<comment type="catalytic activity">
    <reaction evidence="7">
        <text>a peptidoglycan chain = a peptidoglycan chain with N-acetyl-1,6-anhydromuramyl-[peptide] at the reducing end + a peptidoglycan chain with N-acetylglucosamine at the non-reducing end.</text>
        <dbReference type="EC" id="4.2.2.29"/>
    </reaction>
</comment>
<dbReference type="GO" id="GO:0009252">
    <property type="term" value="P:peptidoglycan biosynthetic process"/>
    <property type="evidence" value="ECO:0007669"/>
    <property type="project" value="UniProtKB-UniRule"/>
</dbReference>
<evidence type="ECO:0000256" key="7">
    <source>
        <dbReference type="HAMAP-Rule" id="MF_02065"/>
    </source>
</evidence>
<evidence type="ECO:0000313" key="8">
    <source>
        <dbReference type="EMBL" id="OGE94706.1"/>
    </source>
</evidence>
<dbReference type="Pfam" id="PF02618">
    <property type="entry name" value="YceG"/>
    <property type="match status" value="1"/>
</dbReference>
<evidence type="ECO:0000256" key="2">
    <source>
        <dbReference type="ARBA" id="ARBA00022692"/>
    </source>
</evidence>
<dbReference type="GO" id="GO:0008932">
    <property type="term" value="F:lytic endotransglycosylase activity"/>
    <property type="evidence" value="ECO:0007669"/>
    <property type="project" value="UniProtKB-UniRule"/>
</dbReference>